<evidence type="ECO:0000313" key="1">
    <source>
        <dbReference type="EMBL" id="RWU08986.1"/>
    </source>
</evidence>
<gene>
    <name evidence="1" type="ORF">EA138_12220</name>
</gene>
<evidence type="ECO:0000313" key="2">
    <source>
        <dbReference type="Proteomes" id="UP000286434"/>
    </source>
</evidence>
<dbReference type="AlphaFoldDB" id="A0AAX1ZYJ0"/>
<sequence>MMKTDIGEYIVGGYLKVIKQCDFVDYNVRMPGGGLKGLSELDVVGLDFKTKTAYLCEVTTHIRGLLYGNNQMTVEKIKQKHEVQKEYAELLLKDFPNRVYMFWSPYVPEGYITTELGKIETLQLVINKDYTHCIEEMRKFAAENTNDLGNPFLRVLQILEHLR</sequence>
<dbReference type="EMBL" id="SBBW01000071">
    <property type="protein sequence ID" value="RWU08986.1"/>
    <property type="molecule type" value="Genomic_DNA"/>
</dbReference>
<organism evidence="1 2">
    <name type="scientific">Anoxybacillus flavithermus</name>
    <dbReference type="NCBI Taxonomy" id="33934"/>
    <lineage>
        <taxon>Bacteria</taxon>
        <taxon>Bacillati</taxon>
        <taxon>Bacillota</taxon>
        <taxon>Bacilli</taxon>
        <taxon>Bacillales</taxon>
        <taxon>Anoxybacillaceae</taxon>
        <taxon>Anoxybacillus</taxon>
    </lineage>
</organism>
<protein>
    <submittedName>
        <fullName evidence="1">Uncharacterized protein</fullName>
    </submittedName>
</protein>
<proteinExistence type="predicted"/>
<name>A0AAX1ZYJ0_9BACL</name>
<comment type="caution">
    <text evidence="1">The sequence shown here is derived from an EMBL/GenBank/DDBJ whole genome shotgun (WGS) entry which is preliminary data.</text>
</comment>
<accession>A0AAX1ZYJ0</accession>
<reference evidence="1 2" key="1">
    <citation type="submission" date="2019-01" db="EMBL/GenBank/DDBJ databases">
        <title>Anoxybacillus flavithermus in powdered infant formula.</title>
        <authorList>
            <person name="Rhee M.S."/>
            <person name="Choi I.-G."/>
            <person name="Cho T.J."/>
            <person name="Park B."/>
        </authorList>
    </citation>
    <scope>NUCLEOTIDE SEQUENCE [LARGE SCALE GENOMIC DNA]</scope>
    <source>
        <strain evidence="1 2">FHS-PPAM212</strain>
    </source>
</reference>
<dbReference type="Proteomes" id="UP000286434">
    <property type="component" value="Unassembled WGS sequence"/>
</dbReference>